<evidence type="ECO:0000313" key="5">
    <source>
        <dbReference type="Proteomes" id="UP001500121"/>
    </source>
</evidence>
<proteinExistence type="inferred from homology"/>
<dbReference type="InterPro" id="IPR011234">
    <property type="entry name" value="Fumarylacetoacetase-like_C"/>
</dbReference>
<dbReference type="Proteomes" id="UP001500121">
    <property type="component" value="Unassembled WGS sequence"/>
</dbReference>
<dbReference type="Gene3D" id="3.90.850.10">
    <property type="entry name" value="Fumarylacetoacetase-like, C-terminal domain"/>
    <property type="match status" value="1"/>
</dbReference>
<dbReference type="InterPro" id="IPR036663">
    <property type="entry name" value="Fumarylacetoacetase_C_sf"/>
</dbReference>
<sequence length="305" mass="31802">MFGADRVADWSGSIPPLGTSVLTVTALLRLGDPGAERPALLVDDRYYDLTPLTGDVDAAFLAADGVATARRALAEGRLTELPDAASLRVGAPVARPGAVLCIGQNYAAHAAESGSAPPEHPILFFKHPNTVVGPFDDIVRPDGADALDYEVELGVVIGTAAWHVAEADALAHVAGYLVGNDVSERTWQRSESGGQWSKGKTAPTFCPLGPWLVPADEVDPTSLHIWSRISGEPRQGSSTADMVFSVAALIADLSRYVRLEPGDVILTGTPEGVAMSGRFPYLAADDVVEVGVDGLGAQRSAVVAG</sequence>
<dbReference type="Pfam" id="PF01557">
    <property type="entry name" value="FAA_hydrolase"/>
    <property type="match status" value="1"/>
</dbReference>
<comment type="similarity">
    <text evidence="1">Belongs to the FAH family.</text>
</comment>
<keyword evidence="2" id="KW-0479">Metal-binding</keyword>
<organism evidence="4 5">
    <name type="scientific">Amnibacterium soli</name>
    <dbReference type="NCBI Taxonomy" id="1282736"/>
    <lineage>
        <taxon>Bacteria</taxon>
        <taxon>Bacillati</taxon>
        <taxon>Actinomycetota</taxon>
        <taxon>Actinomycetes</taxon>
        <taxon>Micrococcales</taxon>
        <taxon>Microbacteriaceae</taxon>
        <taxon>Amnibacterium</taxon>
    </lineage>
</organism>
<evidence type="ECO:0000259" key="3">
    <source>
        <dbReference type="Pfam" id="PF01557"/>
    </source>
</evidence>
<dbReference type="PANTHER" id="PTHR42796">
    <property type="entry name" value="FUMARYLACETOACETATE HYDROLASE DOMAIN-CONTAINING PROTEIN 2A-RELATED"/>
    <property type="match status" value="1"/>
</dbReference>
<dbReference type="EMBL" id="BAABLP010000001">
    <property type="protein sequence ID" value="GAA4738869.1"/>
    <property type="molecule type" value="Genomic_DNA"/>
</dbReference>
<dbReference type="SUPFAM" id="SSF56529">
    <property type="entry name" value="FAH"/>
    <property type="match status" value="1"/>
</dbReference>
<gene>
    <name evidence="4" type="ORF">GCM10025783_07000</name>
</gene>
<protein>
    <submittedName>
        <fullName evidence="4">Fumarylacetoacetate hydrolase family protein</fullName>
    </submittedName>
</protein>
<keyword evidence="5" id="KW-1185">Reference proteome</keyword>
<dbReference type="PANTHER" id="PTHR42796:SF4">
    <property type="entry name" value="FUMARYLACETOACETATE HYDROLASE DOMAIN-CONTAINING PROTEIN 2A"/>
    <property type="match status" value="1"/>
</dbReference>
<name>A0ABP8YVG4_9MICO</name>
<dbReference type="GO" id="GO:0016787">
    <property type="term" value="F:hydrolase activity"/>
    <property type="evidence" value="ECO:0007669"/>
    <property type="project" value="UniProtKB-KW"/>
</dbReference>
<keyword evidence="4" id="KW-0378">Hydrolase</keyword>
<comment type="caution">
    <text evidence="4">The sequence shown here is derived from an EMBL/GenBank/DDBJ whole genome shotgun (WGS) entry which is preliminary data.</text>
</comment>
<evidence type="ECO:0000256" key="1">
    <source>
        <dbReference type="ARBA" id="ARBA00010211"/>
    </source>
</evidence>
<evidence type="ECO:0000313" key="4">
    <source>
        <dbReference type="EMBL" id="GAA4738869.1"/>
    </source>
</evidence>
<feature type="domain" description="Fumarylacetoacetase-like C-terminal" evidence="3">
    <location>
        <begin position="99"/>
        <end position="303"/>
    </location>
</feature>
<reference evidence="5" key="1">
    <citation type="journal article" date="2019" name="Int. J. Syst. Evol. Microbiol.">
        <title>The Global Catalogue of Microorganisms (GCM) 10K type strain sequencing project: providing services to taxonomists for standard genome sequencing and annotation.</title>
        <authorList>
            <consortium name="The Broad Institute Genomics Platform"/>
            <consortium name="The Broad Institute Genome Sequencing Center for Infectious Disease"/>
            <person name="Wu L."/>
            <person name="Ma J."/>
        </authorList>
    </citation>
    <scope>NUCLEOTIDE SEQUENCE [LARGE SCALE GENOMIC DNA]</scope>
    <source>
        <strain evidence="5">JCM 19015</strain>
    </source>
</reference>
<accession>A0ABP8YVG4</accession>
<dbReference type="InterPro" id="IPR051121">
    <property type="entry name" value="FAH"/>
</dbReference>
<evidence type="ECO:0000256" key="2">
    <source>
        <dbReference type="ARBA" id="ARBA00022723"/>
    </source>
</evidence>